<feature type="compositionally biased region" description="Low complexity" evidence="1">
    <location>
        <begin position="65"/>
        <end position="79"/>
    </location>
</feature>
<evidence type="ECO:0000256" key="1">
    <source>
        <dbReference type="SAM" id="MobiDB-lite"/>
    </source>
</evidence>
<dbReference type="AlphaFoldDB" id="M5U2G9"/>
<name>M5U2G9_9BACT</name>
<feature type="region of interest" description="Disordered" evidence="1">
    <location>
        <begin position="55"/>
        <end position="145"/>
    </location>
</feature>
<evidence type="ECO:0000313" key="2">
    <source>
        <dbReference type="EMBL" id="EMI52051.1"/>
    </source>
</evidence>
<proteinExistence type="predicted"/>
<comment type="caution">
    <text evidence="2">The sequence shown here is derived from an EMBL/GenBank/DDBJ whole genome shotgun (WGS) entry which is preliminary data.</text>
</comment>
<dbReference type="EMBL" id="ANOH01000452">
    <property type="protein sequence ID" value="EMI52051.1"/>
    <property type="molecule type" value="Genomic_DNA"/>
</dbReference>
<feature type="non-terminal residue" evidence="2">
    <location>
        <position position="224"/>
    </location>
</feature>
<keyword evidence="3" id="KW-1185">Reference proteome</keyword>
<gene>
    <name evidence="2" type="ORF">RSSM_06496</name>
</gene>
<evidence type="ECO:0000313" key="3">
    <source>
        <dbReference type="Proteomes" id="UP000011885"/>
    </source>
</evidence>
<organism evidence="2 3">
    <name type="scientific">Rhodopirellula sallentina SM41</name>
    <dbReference type="NCBI Taxonomy" id="1263870"/>
    <lineage>
        <taxon>Bacteria</taxon>
        <taxon>Pseudomonadati</taxon>
        <taxon>Planctomycetota</taxon>
        <taxon>Planctomycetia</taxon>
        <taxon>Pirellulales</taxon>
        <taxon>Pirellulaceae</taxon>
        <taxon>Rhodopirellula</taxon>
    </lineage>
</organism>
<protein>
    <submittedName>
        <fullName evidence="2">Uncharacterized protein</fullName>
    </submittedName>
</protein>
<dbReference type="Proteomes" id="UP000011885">
    <property type="component" value="Unassembled WGS sequence"/>
</dbReference>
<sequence>MVASVCVHGAFVALLIWTLAARKHQGTEAEPLARSVGMAIAHRMPDRTRYVIEPEQEKASTSQGAVAAVPTPAAPQSEASNEEASDADSSQSGAAGGQGKSQPKSTSGLQPPIDLASILQDMRGTGTGNSEDAGDGSDGASGPRSLVQGRVRFADGRSIDQLGQSDLVPGAAKYGQGAGRITTELFGVSGTGSTFVYVFDRSESMAAAGKAPLRASKTELIRSL</sequence>
<accession>M5U2G9</accession>
<reference evidence="2 3" key="1">
    <citation type="journal article" date="2013" name="Mar. Genomics">
        <title>Expression of sulfatases in Rhodopirellula baltica and the diversity of sulfatases in the genus Rhodopirellula.</title>
        <authorList>
            <person name="Wegner C.E."/>
            <person name="Richter-Heitmann T."/>
            <person name="Klindworth A."/>
            <person name="Klockow C."/>
            <person name="Richter M."/>
            <person name="Achstetter T."/>
            <person name="Glockner F.O."/>
            <person name="Harder J."/>
        </authorList>
    </citation>
    <scope>NUCLEOTIDE SEQUENCE [LARGE SCALE GENOMIC DNA]</scope>
    <source>
        <strain evidence="2 3">SM41</strain>
    </source>
</reference>